<proteinExistence type="predicted"/>
<dbReference type="GO" id="GO:0005524">
    <property type="term" value="F:ATP binding"/>
    <property type="evidence" value="ECO:0007669"/>
    <property type="project" value="UniProtKB-KW"/>
</dbReference>
<dbReference type="AlphaFoldDB" id="A0A0C9SJV0"/>
<dbReference type="HOGENOM" id="CLU_2102749_0_0_1"/>
<keyword evidence="1" id="KW-0547">Nucleotide-binding</keyword>
<reference evidence="3 4" key="1">
    <citation type="submission" date="2014-06" db="EMBL/GenBank/DDBJ databases">
        <title>Evolutionary Origins and Diversification of the Mycorrhizal Mutualists.</title>
        <authorList>
            <consortium name="DOE Joint Genome Institute"/>
            <consortium name="Mycorrhizal Genomics Consortium"/>
            <person name="Kohler A."/>
            <person name="Kuo A."/>
            <person name="Nagy L.G."/>
            <person name="Floudas D."/>
            <person name="Copeland A."/>
            <person name="Barry K.W."/>
            <person name="Cichocki N."/>
            <person name="Veneault-Fourrey C."/>
            <person name="LaButti K."/>
            <person name="Lindquist E.A."/>
            <person name="Lipzen A."/>
            <person name="Lundell T."/>
            <person name="Morin E."/>
            <person name="Murat C."/>
            <person name="Riley R."/>
            <person name="Ohm R."/>
            <person name="Sun H."/>
            <person name="Tunlid A."/>
            <person name="Henrissat B."/>
            <person name="Grigoriev I.V."/>
            <person name="Hibbett D.S."/>
            <person name="Martin F."/>
        </authorList>
    </citation>
    <scope>NUCLEOTIDE SEQUENCE [LARGE SCALE GENOMIC DNA]</scope>
    <source>
        <strain evidence="3 4">FD-325 SS-3</strain>
    </source>
</reference>
<dbReference type="Proteomes" id="UP000053263">
    <property type="component" value="Unassembled WGS sequence"/>
</dbReference>
<accession>A0A0C9SJV0</accession>
<dbReference type="OrthoDB" id="3260447at2759"/>
<dbReference type="Pfam" id="PF00012">
    <property type="entry name" value="HSP70"/>
    <property type="match status" value="1"/>
</dbReference>
<dbReference type="SUPFAM" id="SSF100920">
    <property type="entry name" value="Heat shock protein 70kD (HSP70), peptide-binding domain"/>
    <property type="match status" value="1"/>
</dbReference>
<sequence>TRLSLSVPLSSEVFLAGNVTDILLLGVTPLSLGIETLRGIVTKLIDRNTTVCTKKSQTSSTAADGQTAIEVKIYQGKRKLVRDNKLLGNFNLVGIPPTPYGIGCSSNRGHIGLHRR</sequence>
<gene>
    <name evidence="3" type="ORF">PLICRDRAFT_677404</name>
</gene>
<dbReference type="InterPro" id="IPR029047">
    <property type="entry name" value="HSP70_peptide-bd_sf"/>
</dbReference>
<dbReference type="GO" id="GO:0140662">
    <property type="term" value="F:ATP-dependent protein folding chaperone"/>
    <property type="evidence" value="ECO:0007669"/>
    <property type="project" value="InterPro"/>
</dbReference>
<keyword evidence="2" id="KW-0067">ATP-binding</keyword>
<organism evidence="3 4">
    <name type="scientific">Plicaturopsis crispa FD-325 SS-3</name>
    <dbReference type="NCBI Taxonomy" id="944288"/>
    <lineage>
        <taxon>Eukaryota</taxon>
        <taxon>Fungi</taxon>
        <taxon>Dikarya</taxon>
        <taxon>Basidiomycota</taxon>
        <taxon>Agaricomycotina</taxon>
        <taxon>Agaricomycetes</taxon>
        <taxon>Agaricomycetidae</taxon>
        <taxon>Amylocorticiales</taxon>
        <taxon>Amylocorticiaceae</taxon>
        <taxon>Plicatura</taxon>
        <taxon>Plicaturopsis crispa</taxon>
    </lineage>
</organism>
<evidence type="ECO:0000313" key="3">
    <source>
        <dbReference type="EMBL" id="KII82621.1"/>
    </source>
</evidence>
<evidence type="ECO:0000256" key="1">
    <source>
        <dbReference type="ARBA" id="ARBA00022741"/>
    </source>
</evidence>
<dbReference type="InterPro" id="IPR013126">
    <property type="entry name" value="Hsp_70_fam"/>
</dbReference>
<dbReference type="PANTHER" id="PTHR19375">
    <property type="entry name" value="HEAT SHOCK PROTEIN 70KDA"/>
    <property type="match status" value="1"/>
</dbReference>
<evidence type="ECO:0000256" key="2">
    <source>
        <dbReference type="ARBA" id="ARBA00022840"/>
    </source>
</evidence>
<name>A0A0C9SJV0_PLICR</name>
<evidence type="ECO:0000313" key="4">
    <source>
        <dbReference type="Proteomes" id="UP000053263"/>
    </source>
</evidence>
<dbReference type="EMBL" id="KN832842">
    <property type="protein sequence ID" value="KII82621.1"/>
    <property type="molecule type" value="Genomic_DNA"/>
</dbReference>
<feature type="non-terminal residue" evidence="3">
    <location>
        <position position="116"/>
    </location>
</feature>
<dbReference type="Gene3D" id="2.60.34.10">
    <property type="entry name" value="Substrate Binding Domain Of DNAk, Chain A, domain 1"/>
    <property type="match status" value="1"/>
</dbReference>
<protein>
    <submittedName>
        <fullName evidence="3">Uncharacterized protein</fullName>
    </submittedName>
</protein>
<keyword evidence="4" id="KW-1185">Reference proteome</keyword>